<protein>
    <submittedName>
        <fullName evidence="1">Uncharacterized protein</fullName>
    </submittedName>
</protein>
<dbReference type="AlphaFoldDB" id="A0A8K0C4J1"/>
<reference evidence="1" key="1">
    <citation type="submission" date="2019-08" db="EMBL/GenBank/DDBJ databases">
        <title>The genome of the North American firefly Photinus pyralis.</title>
        <authorList>
            <consortium name="Photinus pyralis genome working group"/>
            <person name="Fallon T.R."/>
            <person name="Sander Lower S.E."/>
            <person name="Weng J.-K."/>
        </authorList>
    </citation>
    <scope>NUCLEOTIDE SEQUENCE</scope>
    <source>
        <strain evidence="1">TRF0915ILg1</strain>
        <tissue evidence="1">Whole body</tissue>
    </source>
</reference>
<accession>A0A8K0C4J1</accession>
<evidence type="ECO:0000313" key="2">
    <source>
        <dbReference type="Proteomes" id="UP000801492"/>
    </source>
</evidence>
<dbReference type="EMBL" id="VTPC01091302">
    <property type="protein sequence ID" value="KAF2878704.1"/>
    <property type="molecule type" value="Genomic_DNA"/>
</dbReference>
<organism evidence="1 2">
    <name type="scientific">Ignelater luminosus</name>
    <name type="common">Cucubano</name>
    <name type="synonym">Pyrophorus luminosus</name>
    <dbReference type="NCBI Taxonomy" id="2038154"/>
    <lineage>
        <taxon>Eukaryota</taxon>
        <taxon>Metazoa</taxon>
        <taxon>Ecdysozoa</taxon>
        <taxon>Arthropoda</taxon>
        <taxon>Hexapoda</taxon>
        <taxon>Insecta</taxon>
        <taxon>Pterygota</taxon>
        <taxon>Neoptera</taxon>
        <taxon>Endopterygota</taxon>
        <taxon>Coleoptera</taxon>
        <taxon>Polyphaga</taxon>
        <taxon>Elateriformia</taxon>
        <taxon>Elateroidea</taxon>
        <taxon>Elateridae</taxon>
        <taxon>Agrypninae</taxon>
        <taxon>Pyrophorini</taxon>
        <taxon>Ignelater</taxon>
    </lineage>
</organism>
<comment type="caution">
    <text evidence="1">The sequence shown here is derived from an EMBL/GenBank/DDBJ whole genome shotgun (WGS) entry which is preliminary data.</text>
</comment>
<dbReference type="Proteomes" id="UP000801492">
    <property type="component" value="Unassembled WGS sequence"/>
</dbReference>
<name>A0A8K0C4J1_IGNLU</name>
<keyword evidence="2" id="KW-1185">Reference proteome</keyword>
<evidence type="ECO:0000313" key="1">
    <source>
        <dbReference type="EMBL" id="KAF2878704.1"/>
    </source>
</evidence>
<sequence>MVATDLMSVGIELMCLALAEKFRKLLEKKRKRRPRRWYVKPWIQRREQLVASTQLLVELAAEDAFKTEQTVRANVIEMSPTDENELETVQSMYSEDSETCRLKAMR</sequence>
<proteinExistence type="predicted"/>
<gene>
    <name evidence="1" type="ORF">ILUMI_27466</name>
</gene>